<feature type="transmembrane region" description="Helical" evidence="7">
    <location>
        <begin position="35"/>
        <end position="53"/>
    </location>
</feature>
<accession>A0A2T5C099</accession>
<evidence type="ECO:0000256" key="3">
    <source>
        <dbReference type="ARBA" id="ARBA00022692"/>
    </source>
</evidence>
<dbReference type="EMBL" id="QAAD01000011">
    <property type="protein sequence ID" value="PTN08001.1"/>
    <property type="molecule type" value="Genomic_DNA"/>
</dbReference>
<feature type="transmembrane region" description="Helical" evidence="7">
    <location>
        <begin position="340"/>
        <end position="359"/>
    </location>
</feature>
<evidence type="ECO:0000259" key="8">
    <source>
        <dbReference type="Pfam" id="PF02706"/>
    </source>
</evidence>
<feature type="coiled-coil region" evidence="6">
    <location>
        <begin position="239"/>
        <end position="273"/>
    </location>
</feature>
<dbReference type="InterPro" id="IPR050445">
    <property type="entry name" value="Bact_polysacc_biosynth/exp"/>
</dbReference>
<dbReference type="Proteomes" id="UP000243525">
    <property type="component" value="Unassembled WGS sequence"/>
</dbReference>
<feature type="domain" description="Polysaccharide chain length determinant N-terminal" evidence="8">
    <location>
        <begin position="17"/>
        <end position="70"/>
    </location>
</feature>
<dbReference type="InterPro" id="IPR003856">
    <property type="entry name" value="LPS_length_determ_N"/>
</dbReference>
<keyword evidence="3 7" id="KW-0812">Transmembrane</keyword>
<comment type="subcellular location">
    <subcellularLocation>
        <location evidence="1">Cell membrane</location>
        <topology evidence="1">Multi-pass membrane protein</topology>
    </subcellularLocation>
</comment>
<dbReference type="PANTHER" id="PTHR32309">
    <property type="entry name" value="TYROSINE-PROTEIN KINASE"/>
    <property type="match status" value="1"/>
</dbReference>
<dbReference type="PANTHER" id="PTHR32309:SF13">
    <property type="entry name" value="FERRIC ENTEROBACTIN TRANSPORT PROTEIN FEPE"/>
    <property type="match status" value="1"/>
</dbReference>
<evidence type="ECO:0000313" key="10">
    <source>
        <dbReference type="EMBL" id="PTN08001.1"/>
    </source>
</evidence>
<dbReference type="InterPro" id="IPR032807">
    <property type="entry name" value="GNVR"/>
</dbReference>
<reference evidence="10 11" key="1">
    <citation type="submission" date="2018-04" db="EMBL/GenBank/DDBJ databases">
        <title>Genomic Encyclopedia of Archaeal and Bacterial Type Strains, Phase II (KMG-II): from individual species to whole genera.</title>
        <authorList>
            <person name="Goeker M."/>
        </authorList>
    </citation>
    <scope>NUCLEOTIDE SEQUENCE [LARGE SCALE GENOMIC DNA]</scope>
    <source>
        <strain evidence="10 11">DSM 28823</strain>
    </source>
</reference>
<dbReference type="GO" id="GO:0005886">
    <property type="term" value="C:plasma membrane"/>
    <property type="evidence" value="ECO:0007669"/>
    <property type="project" value="UniProtKB-SubCell"/>
</dbReference>
<keyword evidence="5 7" id="KW-0472">Membrane</keyword>
<evidence type="ECO:0000256" key="7">
    <source>
        <dbReference type="SAM" id="Phobius"/>
    </source>
</evidence>
<dbReference type="Pfam" id="PF02706">
    <property type="entry name" value="Wzz"/>
    <property type="match status" value="1"/>
</dbReference>
<organism evidence="10 11">
    <name type="scientific">Mangrovibacterium marinum</name>
    <dbReference type="NCBI Taxonomy" id="1639118"/>
    <lineage>
        <taxon>Bacteria</taxon>
        <taxon>Pseudomonadati</taxon>
        <taxon>Bacteroidota</taxon>
        <taxon>Bacteroidia</taxon>
        <taxon>Marinilabiliales</taxon>
        <taxon>Prolixibacteraceae</taxon>
        <taxon>Mangrovibacterium</taxon>
    </lineage>
</organism>
<dbReference type="Pfam" id="PF13807">
    <property type="entry name" value="GNVR"/>
    <property type="match status" value="1"/>
</dbReference>
<keyword evidence="2" id="KW-1003">Cell membrane</keyword>
<evidence type="ECO:0000256" key="4">
    <source>
        <dbReference type="ARBA" id="ARBA00022989"/>
    </source>
</evidence>
<sequence length="374" mass="41636">MSNTEQQNHTPNQLADDEIDLLALAKTLWNNRKTVFKWIGAGIVLGLLFALASPKEYTASSTMVPQVSSTSSKLGGLSSLAAMAGFNLGSGSTADALSPMIYPQIMQSIPFQLELMNSQFDCPDVDQPISLFEYYTEYQKASVLGIVQKYTLGLPFVLLKAIKGEPEPIVTGNTDSQLIALTQEQNDVRKKLSEQLSLEVNDKDGYITLAANFSDPLLAAQVAQKAQTMLQEYITKYKLEKAADQLRFIQARYSEKKAEFEDAQRQLALFRDRNKNVSSALALTEQEQLQSQYNLAYSVYSELAKQVETAQIQVKEDTPILTIIEPVRVPIEKSKPNRPLILMIWIFLGGVAGVGLVFGKEFFNSVKEKWQAED</sequence>
<dbReference type="AlphaFoldDB" id="A0A2T5C099"/>
<evidence type="ECO:0000256" key="6">
    <source>
        <dbReference type="SAM" id="Coils"/>
    </source>
</evidence>
<evidence type="ECO:0000256" key="5">
    <source>
        <dbReference type="ARBA" id="ARBA00023136"/>
    </source>
</evidence>
<gene>
    <name evidence="10" type="ORF">C8N47_11141</name>
</gene>
<evidence type="ECO:0000256" key="1">
    <source>
        <dbReference type="ARBA" id="ARBA00004651"/>
    </source>
</evidence>
<protein>
    <submittedName>
        <fullName evidence="10">Putative tyrosine kinase-like protein</fullName>
    </submittedName>
</protein>
<keyword evidence="10" id="KW-0418">Kinase</keyword>
<comment type="caution">
    <text evidence="10">The sequence shown here is derived from an EMBL/GenBank/DDBJ whole genome shotgun (WGS) entry which is preliminary data.</text>
</comment>
<evidence type="ECO:0000256" key="2">
    <source>
        <dbReference type="ARBA" id="ARBA00022475"/>
    </source>
</evidence>
<keyword evidence="4 7" id="KW-1133">Transmembrane helix</keyword>
<keyword evidence="11" id="KW-1185">Reference proteome</keyword>
<feature type="domain" description="Tyrosine-protein kinase G-rich" evidence="9">
    <location>
        <begin position="288"/>
        <end position="361"/>
    </location>
</feature>
<dbReference type="RefSeq" id="WP_170111375.1">
    <property type="nucleotide sequence ID" value="NZ_OY782574.1"/>
</dbReference>
<evidence type="ECO:0000313" key="11">
    <source>
        <dbReference type="Proteomes" id="UP000243525"/>
    </source>
</evidence>
<name>A0A2T5C099_9BACT</name>
<keyword evidence="10" id="KW-0808">Transferase</keyword>
<dbReference type="GO" id="GO:0004713">
    <property type="term" value="F:protein tyrosine kinase activity"/>
    <property type="evidence" value="ECO:0007669"/>
    <property type="project" value="TreeGrafter"/>
</dbReference>
<evidence type="ECO:0000259" key="9">
    <source>
        <dbReference type="Pfam" id="PF13807"/>
    </source>
</evidence>
<proteinExistence type="predicted"/>
<keyword evidence="6" id="KW-0175">Coiled coil</keyword>